<evidence type="ECO:0000313" key="2">
    <source>
        <dbReference type="EMBL" id="CAF3334360.1"/>
    </source>
</evidence>
<gene>
    <name evidence="2" type="ORF">KIK155_LOCUS2056</name>
</gene>
<dbReference type="AlphaFoldDB" id="A0A817UN29"/>
<feature type="region of interest" description="Disordered" evidence="1">
    <location>
        <begin position="274"/>
        <end position="310"/>
    </location>
</feature>
<feature type="compositionally biased region" description="Polar residues" evidence="1">
    <location>
        <begin position="281"/>
        <end position="300"/>
    </location>
</feature>
<name>A0A817UN29_9BILA</name>
<protein>
    <submittedName>
        <fullName evidence="2">Uncharacterized protein</fullName>
    </submittedName>
</protein>
<dbReference type="EMBL" id="CAJNYV010000052">
    <property type="protein sequence ID" value="CAF3334360.1"/>
    <property type="molecule type" value="Genomic_DNA"/>
</dbReference>
<comment type="caution">
    <text evidence="2">The sequence shown here is derived from an EMBL/GenBank/DDBJ whole genome shotgun (WGS) entry which is preliminary data.</text>
</comment>
<dbReference type="Proteomes" id="UP000663865">
    <property type="component" value="Unassembled WGS sequence"/>
</dbReference>
<organism evidence="2 3">
    <name type="scientific">Rotaria socialis</name>
    <dbReference type="NCBI Taxonomy" id="392032"/>
    <lineage>
        <taxon>Eukaryota</taxon>
        <taxon>Metazoa</taxon>
        <taxon>Spiralia</taxon>
        <taxon>Gnathifera</taxon>
        <taxon>Rotifera</taxon>
        <taxon>Eurotatoria</taxon>
        <taxon>Bdelloidea</taxon>
        <taxon>Philodinida</taxon>
        <taxon>Philodinidae</taxon>
        <taxon>Rotaria</taxon>
    </lineage>
</organism>
<evidence type="ECO:0000256" key="1">
    <source>
        <dbReference type="SAM" id="MobiDB-lite"/>
    </source>
</evidence>
<accession>A0A817UN29</accession>
<reference evidence="2" key="1">
    <citation type="submission" date="2021-02" db="EMBL/GenBank/DDBJ databases">
        <authorList>
            <person name="Nowell W R."/>
        </authorList>
    </citation>
    <scope>NUCLEOTIDE SEQUENCE</scope>
</reference>
<proteinExistence type="predicted"/>
<evidence type="ECO:0000313" key="3">
    <source>
        <dbReference type="Proteomes" id="UP000663865"/>
    </source>
</evidence>
<sequence>MVSTITHSLKRKTVDAKNESLYTAIRFANGIMKTMDNERFRSLVTSKLDHKNKPIDVAVQRNKCGETIRKCSNTKTTTQGELQDREKELDALAKLCRLLIYVVVIKPSLRGNIIHVLNYGALAVPYSECICILREQEEDHYDPLYAVNKQNLNEEITLFERDERNISELLTIFIREELHYNDDIHSDCNNKSFINEPTAGLNVSNDADNIFDMFTSGANEKYSNKRKDLDYGSLEFAETTEKLSVVINKRQKCSTPGELLDMPIRESIAVEQSAEMDIDTSESNSLIGSQSSENAPQISNNEEENEKMRFKIEPPCTFRGRLLSEFEPTKVTKRNGEPSEPGPPRYFADEQNNNYLNLLIPNSYLPGDISRYRLEICLATREIDGYRYIHPYFKFRVQPTDRKSLLLNPIYIYFDDELKLEKISEALRQLPLQFMIVMHTNKELMESVQPLTVFSSPTDNNHRRMIRTKFDDQKTFKDAYHLNEIFFAVTLWSKSPGENEFHRHADKQYISQMSEQDRHAKVPKKDTKEHIAIYEYLCSFIYEQIGN</sequence>